<evidence type="ECO:0000256" key="2">
    <source>
        <dbReference type="SAM" id="Phobius"/>
    </source>
</evidence>
<sequence>MDAPAIIMMVLFLLVIWGGLVASIVHYVGHPDDPEGATARPRTLTSRRTT</sequence>
<protein>
    <recommendedName>
        <fullName evidence="5">Methionine/alanine importer small subunit</fullName>
    </recommendedName>
</protein>
<dbReference type="Proteomes" id="UP001500383">
    <property type="component" value="Unassembled WGS sequence"/>
</dbReference>
<keyword evidence="4" id="KW-1185">Reference proteome</keyword>
<dbReference type="EMBL" id="BAAAQG010000007">
    <property type="protein sequence ID" value="GAA1706306.1"/>
    <property type="molecule type" value="Genomic_DNA"/>
</dbReference>
<evidence type="ECO:0008006" key="5">
    <source>
        <dbReference type="Google" id="ProtNLM"/>
    </source>
</evidence>
<evidence type="ECO:0000313" key="4">
    <source>
        <dbReference type="Proteomes" id="UP001500383"/>
    </source>
</evidence>
<feature type="transmembrane region" description="Helical" evidence="2">
    <location>
        <begin position="6"/>
        <end position="28"/>
    </location>
</feature>
<keyword evidence="2" id="KW-0812">Transmembrane</keyword>
<organism evidence="3 4">
    <name type="scientific">Dietzia cercidiphylli</name>
    <dbReference type="NCBI Taxonomy" id="498199"/>
    <lineage>
        <taxon>Bacteria</taxon>
        <taxon>Bacillati</taxon>
        <taxon>Actinomycetota</taxon>
        <taxon>Actinomycetes</taxon>
        <taxon>Mycobacteriales</taxon>
        <taxon>Dietziaceae</taxon>
        <taxon>Dietzia</taxon>
    </lineage>
</organism>
<feature type="region of interest" description="Disordered" evidence="1">
    <location>
        <begin position="30"/>
        <end position="50"/>
    </location>
</feature>
<keyword evidence="2" id="KW-0472">Membrane</keyword>
<dbReference type="InterPro" id="IPR031596">
    <property type="entry name" value="MaAIMP_sms"/>
</dbReference>
<reference evidence="3 4" key="1">
    <citation type="journal article" date="2019" name="Int. J. Syst. Evol. Microbiol.">
        <title>The Global Catalogue of Microorganisms (GCM) 10K type strain sequencing project: providing services to taxonomists for standard genome sequencing and annotation.</title>
        <authorList>
            <consortium name="The Broad Institute Genomics Platform"/>
            <consortium name="The Broad Institute Genome Sequencing Center for Infectious Disease"/>
            <person name="Wu L."/>
            <person name="Ma J."/>
        </authorList>
    </citation>
    <scope>NUCLEOTIDE SEQUENCE [LARGE SCALE GENOMIC DNA]</scope>
    <source>
        <strain evidence="3 4">JCM 16002</strain>
    </source>
</reference>
<evidence type="ECO:0000256" key="1">
    <source>
        <dbReference type="SAM" id="MobiDB-lite"/>
    </source>
</evidence>
<keyword evidence="2" id="KW-1133">Transmembrane helix</keyword>
<dbReference type="NCBIfam" id="NF033493">
    <property type="entry name" value="MetS_like_NSS"/>
    <property type="match status" value="1"/>
</dbReference>
<evidence type="ECO:0000313" key="3">
    <source>
        <dbReference type="EMBL" id="GAA1706306.1"/>
    </source>
</evidence>
<dbReference type="Pfam" id="PF16951">
    <property type="entry name" value="MaAIMP_sms"/>
    <property type="match status" value="1"/>
</dbReference>
<gene>
    <name evidence="3" type="ORF">GCM10009831_14970</name>
</gene>
<proteinExistence type="predicted"/>
<dbReference type="RefSeq" id="WP_182658371.1">
    <property type="nucleotide sequence ID" value="NZ_BAAAQG010000007.1"/>
</dbReference>
<accession>A0ABN2IJI4</accession>
<comment type="caution">
    <text evidence="3">The sequence shown here is derived from an EMBL/GenBank/DDBJ whole genome shotgun (WGS) entry which is preliminary data.</text>
</comment>
<name>A0ABN2IJI4_9ACTN</name>